<evidence type="ECO:0008006" key="3">
    <source>
        <dbReference type="Google" id="ProtNLM"/>
    </source>
</evidence>
<dbReference type="Gene3D" id="3.90.550.10">
    <property type="entry name" value="Spore Coat Polysaccharide Biosynthesis Protein SpsA, Chain A"/>
    <property type="match status" value="1"/>
</dbReference>
<dbReference type="RefSeq" id="WP_371151300.1">
    <property type="nucleotide sequence ID" value="NZ_JBFSOO010000023.1"/>
</dbReference>
<dbReference type="Pfam" id="PF02348">
    <property type="entry name" value="CTP_transf_3"/>
    <property type="match status" value="1"/>
</dbReference>
<evidence type="ECO:0000313" key="2">
    <source>
        <dbReference type="Proteomes" id="UP001568358"/>
    </source>
</evidence>
<evidence type="ECO:0000313" key="1">
    <source>
        <dbReference type="EMBL" id="MEZ6855064.1"/>
    </source>
</evidence>
<keyword evidence="2" id="KW-1185">Reference proteome</keyword>
<proteinExistence type="predicted"/>
<sequence length="228" mass="25389">MYTLAIIPARAGSKGVINKNKRIVGGRPLVEWTLSAVANISEIDVLVTSDDDDVLSISKNFPVTLHKRPRSLAGDTTPMSDVILDALAVMQATIGKTYDNILLLQPTAPLRRREHLLEVLDLAHSSTYDSIMSVYKVDDCHPARMYTLEDSHLIPYATEPSGSLRQDLPDVYHRNGAIYLSKTKKFLETKLVWGGRTLPYIMAKSDSVNIDDETDLKIADFLLSAKEY</sequence>
<dbReference type="EMBL" id="JBFSOO010000023">
    <property type="protein sequence ID" value="MEZ6855064.1"/>
    <property type="molecule type" value="Genomic_DNA"/>
</dbReference>
<dbReference type="PANTHER" id="PTHR21485">
    <property type="entry name" value="HAD SUPERFAMILY MEMBERS CMAS AND KDSC"/>
    <property type="match status" value="1"/>
</dbReference>
<gene>
    <name evidence="1" type="ORF">AB2Z07_16465</name>
</gene>
<dbReference type="SUPFAM" id="SSF53448">
    <property type="entry name" value="Nucleotide-diphospho-sugar transferases"/>
    <property type="match status" value="1"/>
</dbReference>
<accession>A0ABV4JWE3</accession>
<comment type="caution">
    <text evidence="1">The sequence shown here is derived from an EMBL/GenBank/DDBJ whole genome shotgun (WGS) entry which is preliminary data.</text>
</comment>
<name>A0ABV4JWE3_9BACT</name>
<dbReference type="PANTHER" id="PTHR21485:SF6">
    <property type="entry name" value="N-ACYLNEURAMINATE CYTIDYLYLTRANSFERASE-RELATED"/>
    <property type="match status" value="1"/>
</dbReference>
<protein>
    <recommendedName>
        <fullName evidence="3">Acylneuraminate cytidylyltransferase family protein</fullName>
    </recommendedName>
</protein>
<dbReference type="CDD" id="cd02513">
    <property type="entry name" value="CMP-NeuAc_Synthase"/>
    <property type="match status" value="1"/>
</dbReference>
<dbReference type="InterPro" id="IPR029044">
    <property type="entry name" value="Nucleotide-diphossugar_trans"/>
</dbReference>
<organism evidence="1 2">
    <name type="scientific">Halodesulfovibrio aestuarii</name>
    <dbReference type="NCBI Taxonomy" id="126333"/>
    <lineage>
        <taxon>Bacteria</taxon>
        <taxon>Pseudomonadati</taxon>
        <taxon>Thermodesulfobacteriota</taxon>
        <taxon>Desulfovibrionia</taxon>
        <taxon>Desulfovibrionales</taxon>
        <taxon>Desulfovibrionaceae</taxon>
        <taxon>Halodesulfovibrio</taxon>
    </lineage>
</organism>
<reference evidence="1 2" key="1">
    <citation type="submission" date="2024-07" db="EMBL/GenBank/DDBJ databases">
        <title>Active virus-host system and metabolic interactions in a Lokiarchaeon culture.</title>
        <authorList>
            <person name="Ponce Toledo R.I."/>
            <person name="Rodrigues Oliveira T."/>
            <person name="Schleper C."/>
        </authorList>
    </citation>
    <scope>NUCLEOTIDE SEQUENCE [LARGE SCALE GENOMIC DNA]</scope>
    <source>
        <strain evidence="1 2">B35</strain>
    </source>
</reference>
<dbReference type="InterPro" id="IPR003329">
    <property type="entry name" value="Cytidylyl_trans"/>
</dbReference>
<dbReference type="Proteomes" id="UP001568358">
    <property type="component" value="Unassembled WGS sequence"/>
</dbReference>
<dbReference type="InterPro" id="IPR050793">
    <property type="entry name" value="CMP-NeuNAc_synthase"/>
</dbReference>